<feature type="region of interest" description="Disordered" evidence="1">
    <location>
        <begin position="1"/>
        <end position="92"/>
    </location>
</feature>
<dbReference type="AlphaFoldDB" id="A0A218WZ69"/>
<evidence type="ECO:0000313" key="2">
    <source>
        <dbReference type="EMBL" id="OWM78205.1"/>
    </source>
</evidence>
<feature type="compositionally biased region" description="Acidic residues" evidence="1">
    <location>
        <begin position="26"/>
        <end position="38"/>
    </location>
</feature>
<gene>
    <name evidence="2" type="ORF">CDL15_Pgr015024</name>
</gene>
<sequence length="190" mass="21110">MAAKRSFRDYPPSASSSSSETKVEEEAQQEEEEQEEEEKERPAEQKKRGAEEMVSNGEAASKRVKTGSKVRGSAENPLQEKTGVSRRLEGQEESSVSALSRWFMKGIEDLGGGVGTITEEFIRKGTGLIDERKRAELCQRWRSLQEQEMQLAADRARVIGELNQRSASGSAISDVLSLQRELVSVVVLLH</sequence>
<protein>
    <submittedName>
        <fullName evidence="2">Uncharacterized protein</fullName>
    </submittedName>
</protein>
<feature type="compositionally biased region" description="Basic and acidic residues" evidence="1">
    <location>
        <begin position="39"/>
        <end position="51"/>
    </location>
</feature>
<dbReference type="EMBL" id="MTKT01002501">
    <property type="protein sequence ID" value="OWM78205.1"/>
    <property type="molecule type" value="Genomic_DNA"/>
</dbReference>
<reference evidence="3" key="1">
    <citation type="journal article" date="2017" name="Plant J.">
        <title>The pomegranate (Punica granatum L.) genome and the genomics of punicalagin biosynthesis.</title>
        <authorList>
            <person name="Qin G."/>
            <person name="Xu C."/>
            <person name="Ming R."/>
            <person name="Tang H."/>
            <person name="Guyot R."/>
            <person name="Kramer E.M."/>
            <person name="Hu Y."/>
            <person name="Yi X."/>
            <person name="Qi Y."/>
            <person name="Xu X."/>
            <person name="Gao Z."/>
            <person name="Pan H."/>
            <person name="Jian J."/>
            <person name="Tian Y."/>
            <person name="Yue Z."/>
            <person name="Xu Y."/>
        </authorList>
    </citation>
    <scope>NUCLEOTIDE SEQUENCE [LARGE SCALE GENOMIC DNA]</scope>
    <source>
        <strain evidence="3">cv. Dabenzi</strain>
    </source>
</reference>
<accession>A0A218WZ69</accession>
<comment type="caution">
    <text evidence="2">The sequence shown here is derived from an EMBL/GenBank/DDBJ whole genome shotgun (WGS) entry which is preliminary data.</text>
</comment>
<name>A0A218WZ69_PUNGR</name>
<proteinExistence type="predicted"/>
<evidence type="ECO:0000256" key="1">
    <source>
        <dbReference type="SAM" id="MobiDB-lite"/>
    </source>
</evidence>
<dbReference type="Proteomes" id="UP000197138">
    <property type="component" value="Unassembled WGS sequence"/>
</dbReference>
<evidence type="ECO:0000313" key="3">
    <source>
        <dbReference type="Proteomes" id="UP000197138"/>
    </source>
</evidence>
<organism evidence="2 3">
    <name type="scientific">Punica granatum</name>
    <name type="common">Pomegranate</name>
    <dbReference type="NCBI Taxonomy" id="22663"/>
    <lineage>
        <taxon>Eukaryota</taxon>
        <taxon>Viridiplantae</taxon>
        <taxon>Streptophyta</taxon>
        <taxon>Embryophyta</taxon>
        <taxon>Tracheophyta</taxon>
        <taxon>Spermatophyta</taxon>
        <taxon>Magnoliopsida</taxon>
        <taxon>eudicotyledons</taxon>
        <taxon>Gunneridae</taxon>
        <taxon>Pentapetalae</taxon>
        <taxon>rosids</taxon>
        <taxon>malvids</taxon>
        <taxon>Myrtales</taxon>
        <taxon>Lythraceae</taxon>
        <taxon>Punica</taxon>
    </lineage>
</organism>